<keyword evidence="2" id="KW-1185">Reference proteome</keyword>
<dbReference type="EMBL" id="JARBHB010000003">
    <property type="protein sequence ID" value="KAJ8889058.1"/>
    <property type="molecule type" value="Genomic_DNA"/>
</dbReference>
<sequence>MTRKMFKGRPKKVDRKIKNKERKIILFVDYFTLTDLPTLVNMKVNFCLLIRQGIIHTFKCYRKEVIKHILICLDKSIDPEINVLFAMKFFKRVWYTVSCITIKNCLKKARFWTGMGNQDFESEENYLEVELRNEKWAKFVSHETSRSTLTVEDCVGIDDDVLHYGERKGMEFEQELLNPQTLNHLLLGLNTVGEEDRLWLVG</sequence>
<organism evidence="1 2">
    <name type="scientific">Dryococelus australis</name>
    <dbReference type="NCBI Taxonomy" id="614101"/>
    <lineage>
        <taxon>Eukaryota</taxon>
        <taxon>Metazoa</taxon>
        <taxon>Ecdysozoa</taxon>
        <taxon>Arthropoda</taxon>
        <taxon>Hexapoda</taxon>
        <taxon>Insecta</taxon>
        <taxon>Pterygota</taxon>
        <taxon>Neoptera</taxon>
        <taxon>Polyneoptera</taxon>
        <taxon>Phasmatodea</taxon>
        <taxon>Verophasmatodea</taxon>
        <taxon>Anareolatae</taxon>
        <taxon>Phasmatidae</taxon>
        <taxon>Eurycanthinae</taxon>
        <taxon>Dryococelus</taxon>
    </lineage>
</organism>
<evidence type="ECO:0008006" key="3">
    <source>
        <dbReference type="Google" id="ProtNLM"/>
    </source>
</evidence>
<evidence type="ECO:0000313" key="2">
    <source>
        <dbReference type="Proteomes" id="UP001159363"/>
    </source>
</evidence>
<accession>A0ABQ9HZ66</accession>
<name>A0ABQ9HZ66_9NEOP</name>
<evidence type="ECO:0000313" key="1">
    <source>
        <dbReference type="EMBL" id="KAJ8889058.1"/>
    </source>
</evidence>
<reference evidence="1 2" key="1">
    <citation type="submission" date="2023-02" db="EMBL/GenBank/DDBJ databases">
        <title>LHISI_Scaffold_Assembly.</title>
        <authorList>
            <person name="Stuart O.P."/>
            <person name="Cleave R."/>
            <person name="Magrath M.J.L."/>
            <person name="Mikheyev A.S."/>
        </authorList>
    </citation>
    <scope>NUCLEOTIDE SEQUENCE [LARGE SCALE GENOMIC DNA]</scope>
    <source>
        <strain evidence="1">Daus_M_001</strain>
        <tissue evidence="1">Leg muscle</tissue>
    </source>
</reference>
<comment type="caution">
    <text evidence="1">The sequence shown here is derived from an EMBL/GenBank/DDBJ whole genome shotgun (WGS) entry which is preliminary data.</text>
</comment>
<protein>
    <recommendedName>
        <fullName evidence="3">DDE-1 domain-containing protein</fullName>
    </recommendedName>
</protein>
<dbReference type="Proteomes" id="UP001159363">
    <property type="component" value="Chromosome 3"/>
</dbReference>
<gene>
    <name evidence="1" type="ORF">PR048_008552</name>
</gene>
<proteinExistence type="predicted"/>